<dbReference type="InterPro" id="IPR001874">
    <property type="entry name" value="DHquinase_II"/>
</dbReference>
<dbReference type="InterPro" id="IPR036441">
    <property type="entry name" value="DHquinase_II_sf"/>
</dbReference>
<keyword evidence="7 8" id="KW-0456">Lyase</keyword>
<dbReference type="EC" id="4.2.1.10" evidence="6 8"/>
<reference evidence="10" key="1">
    <citation type="journal article" date="2019" name="Int. J. Syst. Evol. Microbiol.">
        <title>Halobacteriovorax valvorus sp. nov., a novel prokaryotic predator isolated from coastal seawater of China.</title>
        <authorList>
            <person name="Chen M.-X."/>
        </authorList>
    </citation>
    <scope>NUCLEOTIDE SEQUENCE [LARGE SCALE GENOMIC DNA]</scope>
    <source>
        <strain evidence="10">BL9</strain>
    </source>
</reference>
<evidence type="ECO:0000313" key="10">
    <source>
        <dbReference type="Proteomes" id="UP000443582"/>
    </source>
</evidence>
<feature type="binding site" evidence="8">
    <location>
        <position position="77"/>
    </location>
    <ligand>
        <name>substrate</name>
    </ligand>
</feature>
<dbReference type="RefSeq" id="WP_114706143.1">
    <property type="nucleotide sequence ID" value="NZ_QDKL01000001.1"/>
</dbReference>
<feature type="site" description="Transition state stabilizer" evidence="8">
    <location>
        <position position="18"/>
    </location>
</feature>
<gene>
    <name evidence="8" type="primary">aroQ</name>
    <name evidence="9" type="ORF">DAY19_05345</name>
</gene>
<keyword evidence="8" id="KW-0057">Aromatic amino acid biosynthesis</keyword>
<dbReference type="PANTHER" id="PTHR21272:SF3">
    <property type="entry name" value="CATABOLIC 3-DEHYDROQUINASE"/>
    <property type="match status" value="1"/>
</dbReference>
<feature type="active site" description="Proton acceptor" evidence="8">
    <location>
        <position position="23"/>
    </location>
</feature>
<evidence type="ECO:0000256" key="3">
    <source>
        <dbReference type="ARBA" id="ARBA00004902"/>
    </source>
</evidence>
<comment type="similarity">
    <text evidence="4 8">Belongs to the type-II 3-dehydroquinase family.</text>
</comment>
<dbReference type="HAMAP" id="MF_00169">
    <property type="entry name" value="AroQ"/>
    <property type="match status" value="1"/>
</dbReference>
<feature type="binding site" evidence="8">
    <location>
        <position position="114"/>
    </location>
    <ligand>
        <name>substrate</name>
    </ligand>
</feature>
<feature type="binding site" evidence="8">
    <location>
        <position position="90"/>
    </location>
    <ligand>
        <name>substrate</name>
    </ligand>
</feature>
<organism evidence="9 10">
    <name type="scientific">Halobacteriovorax vibrionivorans</name>
    <dbReference type="NCBI Taxonomy" id="2152716"/>
    <lineage>
        <taxon>Bacteria</taxon>
        <taxon>Pseudomonadati</taxon>
        <taxon>Bdellovibrionota</taxon>
        <taxon>Bacteriovoracia</taxon>
        <taxon>Bacteriovoracales</taxon>
        <taxon>Halobacteriovoraceae</taxon>
        <taxon>Halobacteriovorax</taxon>
    </lineage>
</organism>
<evidence type="ECO:0000256" key="2">
    <source>
        <dbReference type="ARBA" id="ARBA00003924"/>
    </source>
</evidence>
<comment type="catalytic activity">
    <reaction evidence="1 8">
        <text>3-dehydroquinate = 3-dehydroshikimate + H2O</text>
        <dbReference type="Rhea" id="RHEA:21096"/>
        <dbReference type="ChEBI" id="CHEBI:15377"/>
        <dbReference type="ChEBI" id="CHEBI:16630"/>
        <dbReference type="ChEBI" id="CHEBI:32364"/>
        <dbReference type="EC" id="4.2.1.10"/>
    </reaction>
</comment>
<dbReference type="NCBIfam" id="NF003805">
    <property type="entry name" value="PRK05395.1-2"/>
    <property type="match status" value="1"/>
</dbReference>
<comment type="function">
    <text evidence="2 8">Catalyzes a trans-dehydration via an enolate intermediate.</text>
</comment>
<dbReference type="EMBL" id="QDKL01000001">
    <property type="protein sequence ID" value="RZF23195.1"/>
    <property type="molecule type" value="Genomic_DNA"/>
</dbReference>
<dbReference type="NCBIfam" id="NF003807">
    <property type="entry name" value="PRK05395.1-4"/>
    <property type="match status" value="1"/>
</dbReference>
<protein>
    <recommendedName>
        <fullName evidence="6 8">3-dehydroquinate dehydratase</fullName>
        <shortName evidence="8">3-dehydroquinase</shortName>
        <ecNumber evidence="6 8">4.2.1.10</ecNumber>
    </recommendedName>
    <alternativeName>
        <fullName evidence="8">Type II DHQase</fullName>
    </alternativeName>
</protein>
<dbReference type="PIRSF" id="PIRSF001399">
    <property type="entry name" value="DHquinase_II"/>
    <property type="match status" value="1"/>
</dbReference>
<accession>A0ABY0IL19</accession>
<evidence type="ECO:0000256" key="4">
    <source>
        <dbReference type="ARBA" id="ARBA00011037"/>
    </source>
</evidence>
<evidence type="ECO:0000256" key="6">
    <source>
        <dbReference type="ARBA" id="ARBA00012060"/>
    </source>
</evidence>
<comment type="caution">
    <text evidence="9">The sequence shown here is derived from an EMBL/GenBank/DDBJ whole genome shotgun (WGS) entry which is preliminary data.</text>
</comment>
<dbReference type="Gene3D" id="3.40.50.9100">
    <property type="entry name" value="Dehydroquinase, class II"/>
    <property type="match status" value="1"/>
</dbReference>
<comment type="subunit">
    <text evidence="5 8">Homododecamer.</text>
</comment>
<comment type="pathway">
    <text evidence="3 8">Metabolic intermediate biosynthesis; chorismate biosynthesis; chorismate from D-erythrose 4-phosphate and phosphoenolpyruvate: step 3/7.</text>
</comment>
<evidence type="ECO:0000256" key="5">
    <source>
        <dbReference type="ARBA" id="ARBA00011193"/>
    </source>
</evidence>
<dbReference type="PROSITE" id="PS01029">
    <property type="entry name" value="DEHYDROQUINASE_II"/>
    <property type="match status" value="1"/>
</dbReference>
<evidence type="ECO:0000256" key="7">
    <source>
        <dbReference type="ARBA" id="ARBA00023239"/>
    </source>
</evidence>
<evidence type="ECO:0000256" key="1">
    <source>
        <dbReference type="ARBA" id="ARBA00001864"/>
    </source>
</evidence>
<feature type="binding site" evidence="8">
    <location>
        <begin position="104"/>
        <end position="105"/>
    </location>
    <ligand>
        <name>substrate</name>
    </ligand>
</feature>
<keyword evidence="10" id="KW-1185">Reference proteome</keyword>
<dbReference type="PANTHER" id="PTHR21272">
    <property type="entry name" value="CATABOLIC 3-DEHYDROQUINASE"/>
    <property type="match status" value="1"/>
</dbReference>
<proteinExistence type="inferred from homology"/>
<dbReference type="Pfam" id="PF01220">
    <property type="entry name" value="DHquinase_II"/>
    <property type="match status" value="1"/>
</dbReference>
<dbReference type="CDD" id="cd00466">
    <property type="entry name" value="DHQase_II"/>
    <property type="match status" value="1"/>
</dbReference>
<feature type="binding site" evidence="8">
    <location>
        <position position="83"/>
    </location>
    <ligand>
        <name>substrate</name>
    </ligand>
</feature>
<feature type="active site" description="Proton donor" evidence="8">
    <location>
        <position position="103"/>
    </location>
</feature>
<name>A0ABY0IL19_9BACT</name>
<keyword evidence="8" id="KW-0028">Amino-acid biosynthesis</keyword>
<evidence type="ECO:0000313" key="9">
    <source>
        <dbReference type="EMBL" id="RZF23195.1"/>
    </source>
</evidence>
<sequence length="144" mass="16016">MDKFLVINGPNLNLLGSREPDIYGKYSLLEIEDLTNKRLENAGHKVDVEWFQSNGEKEIIEKIQAASNASYKAVIINPAAFSHTSIAILDALRVLSCPVVEVHLSNTNQREEFRSNKITAKSSTAVIEGLKEKGYFLAILSQLI</sequence>
<dbReference type="InterPro" id="IPR018509">
    <property type="entry name" value="DHquinase_II_CS"/>
</dbReference>
<dbReference type="SUPFAM" id="SSF52304">
    <property type="entry name" value="Type II 3-dehydroquinate dehydratase"/>
    <property type="match status" value="1"/>
</dbReference>
<dbReference type="Proteomes" id="UP000443582">
    <property type="component" value="Unassembled WGS sequence"/>
</dbReference>
<evidence type="ECO:0000256" key="8">
    <source>
        <dbReference type="HAMAP-Rule" id="MF_00169"/>
    </source>
</evidence>